<evidence type="ECO:0000313" key="4">
    <source>
        <dbReference type="Proteomes" id="UP000002077"/>
    </source>
</evidence>
<accession>C3PI48</accession>
<feature type="transmembrane region" description="Helical" evidence="2">
    <location>
        <begin position="14"/>
        <end position="32"/>
    </location>
</feature>
<sequence length="133" mass="14249">MSNVNKADWPIRKILYILFGAALFVAITAGWVTDDQIETALSTTERVTAYLASAGLIFAATKTHRGSDDKSTEADVLNAAVNASNQPQDTNSEVLLAQLQRQVADLTHLVEHPAQGPEDEVDQDAPGIYPTGA</sequence>
<keyword evidence="2" id="KW-0812">Transmembrane</keyword>
<name>C3PI48_CORA7</name>
<protein>
    <submittedName>
        <fullName evidence="3">Putative membrane protein</fullName>
    </submittedName>
</protein>
<gene>
    <name evidence="3" type="ordered locus">cauri_1909</name>
</gene>
<dbReference type="RefSeq" id="WP_010191049.1">
    <property type="nucleotide sequence ID" value="NC_012590.1"/>
</dbReference>
<dbReference type="GeneID" id="31924545"/>
<dbReference type="AlphaFoldDB" id="C3PI48"/>
<keyword evidence="2" id="KW-0472">Membrane</keyword>
<dbReference type="OrthoDB" id="9997738at2"/>
<proteinExistence type="predicted"/>
<keyword evidence="4" id="KW-1185">Reference proteome</keyword>
<dbReference type="EMBL" id="CP001601">
    <property type="protein sequence ID" value="ACP33502.1"/>
    <property type="molecule type" value="Genomic_DNA"/>
</dbReference>
<dbReference type="eggNOG" id="ENOG5032E47">
    <property type="taxonomic scope" value="Bacteria"/>
</dbReference>
<dbReference type="HOGENOM" id="CLU_2000081_0_0_11"/>
<feature type="region of interest" description="Disordered" evidence="1">
    <location>
        <begin position="111"/>
        <end position="133"/>
    </location>
</feature>
<evidence type="ECO:0000256" key="1">
    <source>
        <dbReference type="SAM" id="MobiDB-lite"/>
    </source>
</evidence>
<dbReference type="STRING" id="548476.cauri_1909"/>
<dbReference type="KEGG" id="car:cauri_1909"/>
<evidence type="ECO:0000313" key="3">
    <source>
        <dbReference type="EMBL" id="ACP33502.1"/>
    </source>
</evidence>
<reference evidence="3 4" key="1">
    <citation type="journal article" date="2010" name="BMC Genomics">
        <title>Complete genome sequence and lifestyle of black-pigmented Corynebacterium aurimucosum ATCC 700975 (formerly C. nigricans CN-1) isolated from a vaginal swab of a woman with spontaneous abortion.</title>
        <authorList>
            <person name="Trost E."/>
            <person name="Gotker S."/>
            <person name="Schneider J."/>
            <person name="Schneiker-Bekel S."/>
            <person name="Szczepanowski R."/>
            <person name="Tilker A."/>
            <person name="Viehoever P."/>
            <person name="Arnold W."/>
            <person name="Bekel T."/>
            <person name="Blom J."/>
            <person name="Gartemann K.H."/>
            <person name="Linke B."/>
            <person name="Goesmann A."/>
            <person name="Puhler A."/>
            <person name="Shukla S.K."/>
            <person name="Tauch A."/>
        </authorList>
    </citation>
    <scope>NUCLEOTIDE SEQUENCE [LARGE SCALE GENOMIC DNA]</scope>
    <source>
        <strain evidence="4">ATCC 700975 / DSM 44827 / CIP 107346 / CN-1</strain>
    </source>
</reference>
<keyword evidence="2" id="KW-1133">Transmembrane helix</keyword>
<evidence type="ECO:0000256" key="2">
    <source>
        <dbReference type="SAM" id="Phobius"/>
    </source>
</evidence>
<dbReference type="Proteomes" id="UP000002077">
    <property type="component" value="Chromosome"/>
</dbReference>
<organism evidence="3 4">
    <name type="scientific">Corynebacterium aurimucosum (strain ATCC 700975 / DSM 44827 / CIP 107346 / CN-1)</name>
    <name type="common">Corynebacterium nigricans</name>
    <dbReference type="NCBI Taxonomy" id="548476"/>
    <lineage>
        <taxon>Bacteria</taxon>
        <taxon>Bacillati</taxon>
        <taxon>Actinomycetota</taxon>
        <taxon>Actinomycetes</taxon>
        <taxon>Mycobacteriales</taxon>
        <taxon>Corynebacteriaceae</taxon>
        <taxon>Corynebacterium</taxon>
    </lineage>
</organism>